<reference evidence="12" key="1">
    <citation type="journal article" date="2017" name="Plant J.">
        <title>The pomegranate (Punica granatum L.) genome and the genomics of punicalagin biosynthesis.</title>
        <authorList>
            <person name="Qin G."/>
            <person name="Xu C."/>
            <person name="Ming R."/>
            <person name="Tang H."/>
            <person name="Guyot R."/>
            <person name="Kramer E.M."/>
            <person name="Hu Y."/>
            <person name="Yi X."/>
            <person name="Qi Y."/>
            <person name="Xu X."/>
            <person name="Gao Z."/>
            <person name="Pan H."/>
            <person name="Jian J."/>
            <person name="Tian Y."/>
            <person name="Yue Z."/>
            <person name="Xu Y."/>
        </authorList>
    </citation>
    <scope>NUCLEOTIDE SEQUENCE [LARGE SCALE GENOMIC DNA]</scope>
    <source>
        <strain evidence="12">cv. Dabenzi</strain>
    </source>
</reference>
<feature type="repeat" description="WD" evidence="8">
    <location>
        <begin position="150"/>
        <end position="184"/>
    </location>
</feature>
<dbReference type="GO" id="GO:0051301">
    <property type="term" value="P:cell division"/>
    <property type="evidence" value="ECO:0007669"/>
    <property type="project" value="UniProtKB-KW"/>
</dbReference>
<dbReference type="InterPro" id="IPR001680">
    <property type="entry name" value="WD40_rpt"/>
</dbReference>
<comment type="similarity">
    <text evidence="1">Belongs to the WD repeat CDC20/Fizzy family.</text>
</comment>
<dbReference type="GO" id="GO:1905786">
    <property type="term" value="P:positive regulation of anaphase-promoting complex-dependent catabolic process"/>
    <property type="evidence" value="ECO:0007669"/>
    <property type="project" value="TreeGrafter"/>
</dbReference>
<dbReference type="GeneID" id="116195973"/>
<dbReference type="Pfam" id="PF24807">
    <property type="entry name" value="WD40_CDC20-Fz"/>
    <property type="match status" value="1"/>
</dbReference>
<organism evidence="10 12">
    <name type="scientific">Punica granatum</name>
    <name type="common">Pomegranate</name>
    <dbReference type="NCBI Taxonomy" id="22663"/>
    <lineage>
        <taxon>Eukaryota</taxon>
        <taxon>Viridiplantae</taxon>
        <taxon>Streptophyta</taxon>
        <taxon>Embryophyta</taxon>
        <taxon>Tracheophyta</taxon>
        <taxon>Spermatophyta</taxon>
        <taxon>Magnoliopsida</taxon>
        <taxon>eudicotyledons</taxon>
        <taxon>Gunneridae</taxon>
        <taxon>Pentapetalae</taxon>
        <taxon>rosids</taxon>
        <taxon>malvids</taxon>
        <taxon>Myrtales</taxon>
        <taxon>Lythraceae</taxon>
        <taxon>Punica</taxon>
    </lineage>
</organism>
<dbReference type="Gene3D" id="2.130.10.10">
    <property type="entry name" value="YVTN repeat-like/Quinoprotein amine dehydrogenase"/>
    <property type="match status" value="1"/>
</dbReference>
<evidence type="ECO:0000256" key="4">
    <source>
        <dbReference type="ARBA" id="ARBA00022737"/>
    </source>
</evidence>
<dbReference type="InterPro" id="IPR015943">
    <property type="entry name" value="WD40/YVTN_repeat-like_dom_sf"/>
</dbReference>
<keyword evidence="2 8" id="KW-0853">WD repeat</keyword>
<dbReference type="InterPro" id="IPR036322">
    <property type="entry name" value="WD40_repeat_dom_sf"/>
</dbReference>
<dbReference type="STRING" id="22663.A0A218WC03"/>
<keyword evidence="3" id="KW-0132">Cell division</keyword>
<feature type="repeat" description="WD" evidence="8">
    <location>
        <begin position="229"/>
        <end position="270"/>
    </location>
</feature>
<keyword evidence="6" id="KW-0131">Cell cycle</keyword>
<evidence type="ECO:0000256" key="6">
    <source>
        <dbReference type="ARBA" id="ARBA00023306"/>
    </source>
</evidence>
<dbReference type="GO" id="GO:1990757">
    <property type="term" value="F:ubiquitin ligase activator activity"/>
    <property type="evidence" value="ECO:0007669"/>
    <property type="project" value="TreeGrafter"/>
</dbReference>
<dbReference type="Proteomes" id="UP000197138">
    <property type="component" value="Unassembled WGS sequence"/>
</dbReference>
<accession>A0A218WC03</accession>
<evidence type="ECO:0000313" key="11">
    <source>
        <dbReference type="EMBL" id="PKI51395.1"/>
    </source>
</evidence>
<evidence type="ECO:0000313" key="13">
    <source>
        <dbReference type="Proteomes" id="UP000233551"/>
    </source>
</evidence>
<feature type="domain" description="CDC20/Fizzy WD40" evidence="9">
    <location>
        <begin position="95"/>
        <end position="405"/>
    </location>
</feature>
<sequence length="437" mass="47911">MDAVNSRRENFDRFIPNRSASLLTLPMGWTADPPPVTVRQLEYRMQLAEALGLNRARLFAYRDNPSPDPVLSFASYYWLSKPRRRCVPKAPEMSLYAPGMVDDYCLSNLLDWGSSNVLSIALGNTVCLWDASSGSTLELVTVDDKIGGPVTSVCWAPDGRRIAIGLNNSEVQLWDATAATLVRTLTGVHSGRRIGSLCWNDDNTLTSGGKDGRVVNSDVRETSHIVETLRGHRREVCALKWSASGRLLASGGDDNLLNIWDRSMASSSRSNNPSTRWLHRLRKHAAAIKALAWCPFRGNLLASGGGVGDHSIKLWDTCTGACLDSVDTGSEVCALLWNKNEDERFELLSSQSDGFTRMILWEYPSMLKMAELTDHQCRVLAMAQSPDGCSVASAAPAPDESINIWNVFGDPKEAAAAAAAAARKANQEPFPHFSRIR</sequence>
<dbReference type="UniPathway" id="UPA00143"/>
<dbReference type="EMBL" id="PGOL01002009">
    <property type="protein sequence ID" value="PKI51395.1"/>
    <property type="molecule type" value="Genomic_DNA"/>
</dbReference>
<dbReference type="PROSITE" id="PS50294">
    <property type="entry name" value="WD_REPEATS_REGION"/>
    <property type="match status" value="1"/>
</dbReference>
<dbReference type="SUPFAM" id="SSF50978">
    <property type="entry name" value="WD40 repeat-like"/>
    <property type="match status" value="1"/>
</dbReference>
<evidence type="ECO:0000313" key="12">
    <source>
        <dbReference type="Proteomes" id="UP000197138"/>
    </source>
</evidence>
<reference evidence="11 13" key="3">
    <citation type="submission" date="2017-11" db="EMBL/GenBank/DDBJ databases">
        <title>De-novo sequencing of pomegranate (Punica granatum L.) genome.</title>
        <authorList>
            <person name="Akparov Z."/>
            <person name="Amiraslanov A."/>
            <person name="Hajiyeva S."/>
            <person name="Abbasov M."/>
            <person name="Kaur K."/>
            <person name="Hamwieh A."/>
            <person name="Solovyev V."/>
            <person name="Salamov A."/>
            <person name="Braich B."/>
            <person name="Kosarev P."/>
            <person name="Mahmoud A."/>
            <person name="Hajiyev E."/>
            <person name="Babayeva S."/>
            <person name="Izzatullayeva V."/>
            <person name="Mammadov A."/>
            <person name="Mammadov A."/>
            <person name="Sharifova S."/>
            <person name="Ojaghi J."/>
            <person name="Eynullazada K."/>
            <person name="Bayramov B."/>
            <person name="Abdulazimova A."/>
            <person name="Shahmuradov I."/>
        </authorList>
    </citation>
    <scope>NUCLEOTIDE SEQUENCE [LARGE SCALE GENOMIC DNA]</scope>
    <source>
        <strain evidence="11">AG2017</strain>
        <strain evidence="13">cv. AG2017</strain>
        <tissue evidence="11">Leaf</tissue>
    </source>
</reference>
<dbReference type="OrthoDB" id="10263272at2759"/>
<dbReference type="SMART" id="SM00320">
    <property type="entry name" value="WD40"/>
    <property type="match status" value="5"/>
</dbReference>
<dbReference type="PROSITE" id="PS50082">
    <property type="entry name" value="WD_REPEATS_2"/>
    <property type="match status" value="2"/>
</dbReference>
<evidence type="ECO:0000259" key="9">
    <source>
        <dbReference type="Pfam" id="PF24807"/>
    </source>
</evidence>
<evidence type="ECO:0000256" key="2">
    <source>
        <dbReference type="ARBA" id="ARBA00022574"/>
    </source>
</evidence>
<dbReference type="Proteomes" id="UP000233551">
    <property type="component" value="Unassembled WGS sequence"/>
</dbReference>
<evidence type="ECO:0000256" key="8">
    <source>
        <dbReference type="PROSITE-ProRule" id="PRU00221"/>
    </source>
</evidence>
<keyword evidence="13" id="KW-1185">Reference proteome</keyword>
<dbReference type="GO" id="GO:0016567">
    <property type="term" value="P:protein ubiquitination"/>
    <property type="evidence" value="ECO:0007669"/>
    <property type="project" value="UniProtKB-UniPathway"/>
</dbReference>
<dbReference type="GO" id="GO:0010997">
    <property type="term" value="F:anaphase-promoting complex binding"/>
    <property type="evidence" value="ECO:0007669"/>
    <property type="project" value="InterPro"/>
</dbReference>
<dbReference type="EMBL" id="MTKT01004809">
    <property type="protein sequence ID" value="OWM70325.1"/>
    <property type="molecule type" value="Genomic_DNA"/>
</dbReference>
<evidence type="ECO:0000256" key="7">
    <source>
        <dbReference type="ARBA" id="ARBA00023425"/>
    </source>
</evidence>
<protein>
    <recommendedName>
        <fullName evidence="9">CDC20/Fizzy WD40 domain-containing protein</fullName>
    </recommendedName>
</protein>
<evidence type="ECO:0000256" key="1">
    <source>
        <dbReference type="ARBA" id="ARBA00006445"/>
    </source>
</evidence>
<keyword evidence="4" id="KW-0677">Repeat</keyword>
<dbReference type="InterPro" id="IPR056150">
    <property type="entry name" value="WD40_CDC20-Fz"/>
</dbReference>
<dbReference type="AlphaFoldDB" id="A0A218WC03"/>
<comment type="caution">
    <text evidence="10">The sequence shown here is derived from an EMBL/GenBank/DDBJ whole genome shotgun (WGS) entry which is preliminary data.</text>
</comment>
<dbReference type="PANTHER" id="PTHR19918">
    <property type="entry name" value="CELL DIVISION CYCLE 20 CDC20 FIZZY -RELATED"/>
    <property type="match status" value="1"/>
</dbReference>
<proteinExistence type="inferred from homology"/>
<comment type="function">
    <text evidence="7">Component of the anaphase promoting complex/cyclosome (APC/C), a cell cycle-regulated E3 ubiquitin-protein ligase complex that controls progression through mitosis and the G1 phase of the cell cycle.</text>
</comment>
<dbReference type="GO" id="GO:0005680">
    <property type="term" value="C:anaphase-promoting complex"/>
    <property type="evidence" value="ECO:0007669"/>
    <property type="project" value="TreeGrafter"/>
</dbReference>
<evidence type="ECO:0000256" key="3">
    <source>
        <dbReference type="ARBA" id="ARBA00022618"/>
    </source>
</evidence>
<dbReference type="InterPro" id="IPR033010">
    <property type="entry name" value="Cdc20/Fizzy"/>
</dbReference>
<dbReference type="GO" id="GO:0031145">
    <property type="term" value="P:anaphase-promoting complex-dependent catabolic process"/>
    <property type="evidence" value="ECO:0007669"/>
    <property type="project" value="TreeGrafter"/>
</dbReference>
<keyword evidence="5" id="KW-0498">Mitosis</keyword>
<dbReference type="PANTHER" id="PTHR19918:SF8">
    <property type="entry name" value="FI02843P"/>
    <property type="match status" value="1"/>
</dbReference>
<reference evidence="10" key="2">
    <citation type="submission" date="2017-06" db="EMBL/GenBank/DDBJ databases">
        <title>The pomegranate genome and the genomics of punicalagin biosynthesis.</title>
        <authorList>
            <person name="Xu C."/>
        </authorList>
    </citation>
    <scope>NUCLEOTIDE SEQUENCE [LARGE SCALE GENOMIC DNA]</scope>
    <source>
        <tissue evidence="10">Fresh leaf</tissue>
    </source>
</reference>
<name>A0A218WC03_PUNGR</name>
<gene>
    <name evidence="10" type="ORF">CDL15_Pgr027227</name>
    <name evidence="11" type="ORF">CRG98_028191</name>
</gene>
<evidence type="ECO:0000313" key="10">
    <source>
        <dbReference type="EMBL" id="OWM70325.1"/>
    </source>
</evidence>
<evidence type="ECO:0000256" key="5">
    <source>
        <dbReference type="ARBA" id="ARBA00022776"/>
    </source>
</evidence>